<evidence type="ECO:0000313" key="4">
    <source>
        <dbReference type="EMBL" id="MBY9076798.1"/>
    </source>
</evidence>
<dbReference type="EMBL" id="JAIEZQ010000003">
    <property type="protein sequence ID" value="MBY9076798.1"/>
    <property type="molecule type" value="Genomic_DNA"/>
</dbReference>
<dbReference type="PROSITE" id="PS51257">
    <property type="entry name" value="PROKAR_LIPOPROTEIN"/>
    <property type="match status" value="1"/>
</dbReference>
<feature type="chain" id="PRO_5047134259" evidence="2">
    <location>
        <begin position="24"/>
        <end position="308"/>
    </location>
</feature>
<keyword evidence="5" id="KW-1185">Reference proteome</keyword>
<dbReference type="RefSeq" id="WP_221026581.1">
    <property type="nucleotide sequence ID" value="NZ_JAIEZQ010000003.1"/>
</dbReference>
<gene>
    <name evidence="4" type="ORF">K1X13_18355</name>
</gene>
<keyword evidence="2" id="KW-0732">Signal</keyword>
<dbReference type="Proteomes" id="UP000754710">
    <property type="component" value="Unassembled WGS sequence"/>
</dbReference>
<organism evidence="4 5">
    <name type="scientific">Nocardioides jiangsuensis</name>
    <dbReference type="NCBI Taxonomy" id="2866161"/>
    <lineage>
        <taxon>Bacteria</taxon>
        <taxon>Bacillati</taxon>
        <taxon>Actinomycetota</taxon>
        <taxon>Actinomycetes</taxon>
        <taxon>Propionibacteriales</taxon>
        <taxon>Nocardioidaceae</taxon>
        <taxon>Nocardioides</taxon>
    </lineage>
</organism>
<dbReference type="InterPro" id="IPR026004">
    <property type="entry name" value="Septum_form"/>
</dbReference>
<proteinExistence type="predicted"/>
<protein>
    <submittedName>
        <fullName evidence="4">Septum formation family protein</fullName>
    </submittedName>
</protein>
<feature type="region of interest" description="Disordered" evidence="1">
    <location>
        <begin position="21"/>
        <end position="82"/>
    </location>
</feature>
<name>A0ABS7RP09_9ACTN</name>
<feature type="domain" description="Septum formation-related" evidence="3">
    <location>
        <begin position="156"/>
        <end position="301"/>
    </location>
</feature>
<accession>A0ABS7RP09</accession>
<evidence type="ECO:0000256" key="1">
    <source>
        <dbReference type="SAM" id="MobiDB-lite"/>
    </source>
</evidence>
<feature type="compositionally biased region" description="Low complexity" evidence="1">
    <location>
        <begin position="25"/>
        <end position="58"/>
    </location>
</feature>
<comment type="caution">
    <text evidence="4">The sequence shown here is derived from an EMBL/GenBank/DDBJ whole genome shotgun (WGS) entry which is preliminary data.</text>
</comment>
<reference evidence="4 5" key="1">
    <citation type="submission" date="2021-08" db="EMBL/GenBank/DDBJ databases">
        <title>Nocardioides bacterium WL0053 sp. nov., isolated from the sediment.</title>
        <authorList>
            <person name="Wang L."/>
            <person name="Zhang D."/>
            <person name="Zhang A."/>
        </authorList>
    </citation>
    <scope>NUCLEOTIDE SEQUENCE [LARGE SCALE GENOMIC DNA]</scope>
    <source>
        <strain evidence="4 5">WL0053</strain>
    </source>
</reference>
<evidence type="ECO:0000313" key="5">
    <source>
        <dbReference type="Proteomes" id="UP000754710"/>
    </source>
</evidence>
<evidence type="ECO:0000256" key="2">
    <source>
        <dbReference type="SAM" id="SignalP"/>
    </source>
</evidence>
<evidence type="ECO:0000259" key="3">
    <source>
        <dbReference type="Pfam" id="PF13845"/>
    </source>
</evidence>
<feature type="signal peptide" evidence="2">
    <location>
        <begin position="1"/>
        <end position="23"/>
    </location>
</feature>
<sequence length="308" mass="32429">MTPLRTTATAVASLLLLAGCDTGEPTATPASPATSASASAGSPDGTGTTDAPTSAGTSRPAGPSESTTSAEPTVEVPPAPPEDACYRLRLRELTEPTSSRDPVPCTDAHNAQTIHVGELDTVVDGHSVAVDSWVVQDQLAGTCSGELASYVAGSRQLRALSRFEVVWYSPTLEQSDRGATWFRCDLVAFATSDRLADLPRPSRLESVLDEEGALDTWGLCGTAAPGTSGFSRVICSRDHSWRAVATIDLGDDESYPGTASVRGAGDDDCRDVASEGAGSATRFEYGWEWPTRAQWKQGQHYGFCWAPD</sequence>
<dbReference type="Pfam" id="PF13845">
    <property type="entry name" value="Septum_form"/>
    <property type="match status" value="1"/>
</dbReference>